<organism evidence="7 8">
    <name type="scientific">Eublepharis macularius</name>
    <name type="common">Leopard gecko</name>
    <name type="synonym">Cyrtodactylus macularius</name>
    <dbReference type="NCBI Taxonomy" id="481883"/>
    <lineage>
        <taxon>Eukaryota</taxon>
        <taxon>Metazoa</taxon>
        <taxon>Chordata</taxon>
        <taxon>Craniata</taxon>
        <taxon>Vertebrata</taxon>
        <taxon>Euteleostomi</taxon>
        <taxon>Lepidosauria</taxon>
        <taxon>Squamata</taxon>
        <taxon>Bifurcata</taxon>
        <taxon>Gekkota</taxon>
        <taxon>Eublepharidae</taxon>
        <taxon>Eublepharinae</taxon>
        <taxon>Eublepharis</taxon>
    </lineage>
</organism>
<dbReference type="KEGG" id="emc:129342937"/>
<dbReference type="InterPro" id="IPR007237">
    <property type="entry name" value="CD20-like"/>
</dbReference>
<protein>
    <submittedName>
        <fullName evidence="8">Membrane-spanning 4-domains subfamily A member 8-like</fullName>
    </submittedName>
</protein>
<proteinExistence type="inferred from homology"/>
<dbReference type="GO" id="GO:0016020">
    <property type="term" value="C:membrane"/>
    <property type="evidence" value="ECO:0007669"/>
    <property type="project" value="UniProtKB-SubCell"/>
</dbReference>
<evidence type="ECO:0000256" key="5">
    <source>
        <dbReference type="ARBA" id="ARBA00023136"/>
    </source>
</evidence>
<reference evidence="8" key="1">
    <citation type="submission" date="2025-08" db="UniProtKB">
        <authorList>
            <consortium name="RefSeq"/>
        </authorList>
    </citation>
    <scope>IDENTIFICATION</scope>
    <source>
        <tissue evidence="8">Blood</tissue>
    </source>
</reference>
<dbReference type="PANTHER" id="PTHR23320:SF128">
    <property type="entry name" value="MEMBRANE-SPANNING 4-DOMAINS SUBFAMILY A MEMBER 4A"/>
    <property type="match status" value="1"/>
</dbReference>
<feature type="transmembrane region" description="Helical" evidence="6">
    <location>
        <begin position="169"/>
        <end position="192"/>
    </location>
</feature>
<dbReference type="RefSeq" id="XP_054854870.1">
    <property type="nucleotide sequence ID" value="XM_054998895.1"/>
</dbReference>
<dbReference type="AlphaFoldDB" id="A0AA97LGJ4"/>
<feature type="transmembrane region" description="Helical" evidence="6">
    <location>
        <begin position="35"/>
        <end position="57"/>
    </location>
</feature>
<name>A0AA97LGJ4_EUBMA</name>
<evidence type="ECO:0000256" key="6">
    <source>
        <dbReference type="SAM" id="Phobius"/>
    </source>
</evidence>
<dbReference type="Pfam" id="PF04103">
    <property type="entry name" value="CD20"/>
    <property type="match status" value="1"/>
</dbReference>
<accession>A0AA97LGJ4</accession>
<dbReference type="InterPro" id="IPR030417">
    <property type="entry name" value="MS4A"/>
</dbReference>
<sequence length="231" mass="25125">MDLRSLAALEFSSNSIIHPSMPRPLQKFYRGKPMALGIIQILIGILEIALGLAAVLAKDPINYFFHFTTPYWMGSLYIISGSLSVSAAKDPRIPLVKCMLGMNILSAVGAGVGIVMFSFLVSRTTYYTRMGAATPYNGAYPPVMTVVFLDVAIKKSLKWRLCFSSRLMHYVAAILLAFTILEFLIAVTSAGFGCSSMCRNAYNEMTVVVFQKTAEAASPAVPVPAKEDEAS</sequence>
<dbReference type="Proteomes" id="UP001190640">
    <property type="component" value="Chromosome 15"/>
</dbReference>
<comment type="subcellular location">
    <subcellularLocation>
        <location evidence="1">Membrane</location>
        <topology evidence="1">Multi-pass membrane protein</topology>
    </subcellularLocation>
</comment>
<dbReference type="GeneID" id="129342937"/>
<evidence type="ECO:0000256" key="3">
    <source>
        <dbReference type="ARBA" id="ARBA00022692"/>
    </source>
</evidence>
<keyword evidence="5 6" id="KW-0472">Membrane</keyword>
<evidence type="ECO:0000256" key="2">
    <source>
        <dbReference type="ARBA" id="ARBA00009565"/>
    </source>
</evidence>
<evidence type="ECO:0000256" key="1">
    <source>
        <dbReference type="ARBA" id="ARBA00004141"/>
    </source>
</evidence>
<evidence type="ECO:0000313" key="7">
    <source>
        <dbReference type="Proteomes" id="UP001190640"/>
    </source>
</evidence>
<comment type="similarity">
    <text evidence="2">Belongs to the MS4A family.</text>
</comment>
<evidence type="ECO:0000256" key="4">
    <source>
        <dbReference type="ARBA" id="ARBA00022989"/>
    </source>
</evidence>
<keyword evidence="4 6" id="KW-1133">Transmembrane helix</keyword>
<gene>
    <name evidence="8" type="primary">LOC129342937</name>
</gene>
<feature type="transmembrane region" description="Helical" evidence="6">
    <location>
        <begin position="100"/>
        <end position="119"/>
    </location>
</feature>
<dbReference type="PANTHER" id="PTHR23320">
    <property type="entry name" value="MEMBRANE-SPANNING 4-DOMAINS SUBFAMILY A MS4A -RELATED"/>
    <property type="match status" value="1"/>
</dbReference>
<keyword evidence="7" id="KW-1185">Reference proteome</keyword>
<evidence type="ECO:0000313" key="8">
    <source>
        <dbReference type="RefSeq" id="XP_054854870.1"/>
    </source>
</evidence>
<keyword evidence="3 6" id="KW-0812">Transmembrane</keyword>
<feature type="transmembrane region" description="Helical" evidence="6">
    <location>
        <begin position="69"/>
        <end position="88"/>
    </location>
</feature>